<accession>A0ABV6H6A2</accession>
<feature type="domain" description="DUF1707" evidence="1">
    <location>
        <begin position="10"/>
        <end position="62"/>
    </location>
</feature>
<evidence type="ECO:0000313" key="3">
    <source>
        <dbReference type="Proteomes" id="UP001589783"/>
    </source>
</evidence>
<organism evidence="2 3">
    <name type="scientific">Gordonia phosphorivorans</name>
    <dbReference type="NCBI Taxonomy" id="1056982"/>
    <lineage>
        <taxon>Bacteria</taxon>
        <taxon>Bacillati</taxon>
        <taxon>Actinomycetota</taxon>
        <taxon>Actinomycetes</taxon>
        <taxon>Mycobacteriales</taxon>
        <taxon>Gordoniaceae</taxon>
        <taxon>Gordonia</taxon>
    </lineage>
</organism>
<evidence type="ECO:0000313" key="2">
    <source>
        <dbReference type="EMBL" id="MFC0314114.1"/>
    </source>
</evidence>
<dbReference type="PANTHER" id="PTHR40763">
    <property type="entry name" value="MEMBRANE PROTEIN-RELATED"/>
    <property type="match status" value="1"/>
</dbReference>
<protein>
    <submittedName>
        <fullName evidence="2">DUF1707 domain-containing protein</fullName>
    </submittedName>
</protein>
<keyword evidence="3" id="KW-1185">Reference proteome</keyword>
<sequence>MPSDLPDDQIRIGTPERERAVALLHEAFAAGYLQVDEFEERSDRVYVARTRGELRDTLRDLPSYDKLFPAGGARPLTVPGGAAVPAPMKPLKLKADWDTKRRRGPWQVPPQIYATAEMGTVVLDFSQARLQSSTVEVDVQGSVSTVKIHLGADQQIQYDNLSLSGWSKVKDRAGEPRTPGGPLIVLTGYLSGMSSVVIKRR</sequence>
<comment type="caution">
    <text evidence="2">The sequence shown here is derived from an EMBL/GenBank/DDBJ whole genome shotgun (WGS) entry which is preliminary data.</text>
</comment>
<gene>
    <name evidence="2" type="ORF">ACFFJD_04505</name>
</gene>
<dbReference type="PANTHER" id="PTHR40763:SF5">
    <property type="entry name" value="MEMBRANE PROTEIN"/>
    <property type="match status" value="1"/>
</dbReference>
<proteinExistence type="predicted"/>
<dbReference type="EMBL" id="JBHLWV010000012">
    <property type="protein sequence ID" value="MFC0314114.1"/>
    <property type="molecule type" value="Genomic_DNA"/>
</dbReference>
<dbReference type="InterPro" id="IPR012551">
    <property type="entry name" value="DUF1707_SHOCT-like"/>
</dbReference>
<dbReference type="Pfam" id="PF08044">
    <property type="entry name" value="DUF1707"/>
    <property type="match status" value="1"/>
</dbReference>
<evidence type="ECO:0000259" key="1">
    <source>
        <dbReference type="Pfam" id="PF08044"/>
    </source>
</evidence>
<dbReference type="Proteomes" id="UP001589783">
    <property type="component" value="Unassembled WGS sequence"/>
</dbReference>
<reference evidence="2 3" key="1">
    <citation type="submission" date="2024-09" db="EMBL/GenBank/DDBJ databases">
        <authorList>
            <person name="Sun Q."/>
            <person name="Mori K."/>
        </authorList>
    </citation>
    <scope>NUCLEOTIDE SEQUENCE [LARGE SCALE GENOMIC DNA]</scope>
    <source>
        <strain evidence="2 3">CCM 7957</strain>
    </source>
</reference>
<name>A0ABV6H6A2_9ACTN</name>
<dbReference type="RefSeq" id="WP_382361547.1">
    <property type="nucleotide sequence ID" value="NZ_JBHLWV010000012.1"/>
</dbReference>